<dbReference type="Pfam" id="PF00646">
    <property type="entry name" value="F-box"/>
    <property type="match status" value="1"/>
</dbReference>
<sequence length="80" mass="9749">MDDRSAIYPINSWDRFGDDLCQHLLSYLPLDDRFRYEVVSKQWQRVVYETQRELILDHDFGYRLNYSSLESLLKKCRNIT</sequence>
<evidence type="ECO:0000313" key="3">
    <source>
        <dbReference type="Proteomes" id="UP000759131"/>
    </source>
</evidence>
<organism evidence="2">
    <name type="scientific">Medioppia subpectinata</name>
    <dbReference type="NCBI Taxonomy" id="1979941"/>
    <lineage>
        <taxon>Eukaryota</taxon>
        <taxon>Metazoa</taxon>
        <taxon>Ecdysozoa</taxon>
        <taxon>Arthropoda</taxon>
        <taxon>Chelicerata</taxon>
        <taxon>Arachnida</taxon>
        <taxon>Acari</taxon>
        <taxon>Acariformes</taxon>
        <taxon>Sarcoptiformes</taxon>
        <taxon>Oribatida</taxon>
        <taxon>Brachypylina</taxon>
        <taxon>Oppioidea</taxon>
        <taxon>Oppiidae</taxon>
        <taxon>Medioppia</taxon>
    </lineage>
</organism>
<protein>
    <recommendedName>
        <fullName evidence="1">F-box domain-containing protein</fullName>
    </recommendedName>
</protein>
<dbReference type="InterPro" id="IPR036047">
    <property type="entry name" value="F-box-like_dom_sf"/>
</dbReference>
<dbReference type="SUPFAM" id="SSF81383">
    <property type="entry name" value="F-box domain"/>
    <property type="match status" value="1"/>
</dbReference>
<dbReference type="InterPro" id="IPR001810">
    <property type="entry name" value="F-box_dom"/>
</dbReference>
<proteinExistence type="predicted"/>
<feature type="non-terminal residue" evidence="2">
    <location>
        <position position="80"/>
    </location>
</feature>
<dbReference type="Proteomes" id="UP000759131">
    <property type="component" value="Unassembled WGS sequence"/>
</dbReference>
<feature type="domain" description="F-box" evidence="1">
    <location>
        <begin position="13"/>
        <end position="47"/>
    </location>
</feature>
<evidence type="ECO:0000259" key="1">
    <source>
        <dbReference type="Pfam" id="PF00646"/>
    </source>
</evidence>
<dbReference type="Gene3D" id="1.20.1280.50">
    <property type="match status" value="1"/>
</dbReference>
<evidence type="ECO:0000313" key="2">
    <source>
        <dbReference type="EMBL" id="CAD7639565.1"/>
    </source>
</evidence>
<keyword evidence="3" id="KW-1185">Reference proteome</keyword>
<dbReference type="AlphaFoldDB" id="A0A7R9QBF8"/>
<dbReference type="EMBL" id="OC876827">
    <property type="protein sequence ID" value="CAD7639565.1"/>
    <property type="molecule type" value="Genomic_DNA"/>
</dbReference>
<dbReference type="OrthoDB" id="6478838at2759"/>
<reference evidence="2" key="1">
    <citation type="submission" date="2020-11" db="EMBL/GenBank/DDBJ databases">
        <authorList>
            <person name="Tran Van P."/>
        </authorList>
    </citation>
    <scope>NUCLEOTIDE SEQUENCE</scope>
</reference>
<gene>
    <name evidence="2" type="ORF">OSB1V03_LOCUS17845</name>
</gene>
<accession>A0A7R9QBF8</accession>
<name>A0A7R9QBF8_9ACAR</name>
<dbReference type="EMBL" id="CAJPIZ010022252">
    <property type="protein sequence ID" value="CAG2117892.1"/>
    <property type="molecule type" value="Genomic_DNA"/>
</dbReference>